<name>A0A235B759_9BACL</name>
<protein>
    <submittedName>
        <fullName evidence="1">Uncharacterized protein</fullName>
    </submittedName>
</protein>
<reference evidence="1 2" key="1">
    <citation type="submission" date="2017-07" db="EMBL/GenBank/DDBJ databases">
        <title>The genome sequence of Paludifilum halophilum highlights mechanisms for microbial adaptation to high salt environemnts.</title>
        <authorList>
            <person name="Belbahri L."/>
        </authorList>
    </citation>
    <scope>NUCLEOTIDE SEQUENCE [LARGE SCALE GENOMIC DNA]</scope>
    <source>
        <strain evidence="1 2">DSM 102817</strain>
    </source>
</reference>
<keyword evidence="2" id="KW-1185">Reference proteome</keyword>
<organism evidence="1 2">
    <name type="scientific">Paludifilum halophilum</name>
    <dbReference type="NCBI Taxonomy" id="1642702"/>
    <lineage>
        <taxon>Bacteria</taxon>
        <taxon>Bacillati</taxon>
        <taxon>Bacillota</taxon>
        <taxon>Bacilli</taxon>
        <taxon>Bacillales</taxon>
        <taxon>Thermoactinomycetaceae</taxon>
        <taxon>Paludifilum</taxon>
    </lineage>
</organism>
<accession>A0A235B759</accession>
<dbReference type="AlphaFoldDB" id="A0A235B759"/>
<dbReference type="Proteomes" id="UP000215459">
    <property type="component" value="Unassembled WGS sequence"/>
</dbReference>
<evidence type="ECO:0000313" key="1">
    <source>
        <dbReference type="EMBL" id="OYD07435.1"/>
    </source>
</evidence>
<dbReference type="EMBL" id="NOWF01000006">
    <property type="protein sequence ID" value="OYD07435.1"/>
    <property type="molecule type" value="Genomic_DNA"/>
</dbReference>
<evidence type="ECO:0000313" key="2">
    <source>
        <dbReference type="Proteomes" id="UP000215459"/>
    </source>
</evidence>
<proteinExistence type="predicted"/>
<sequence>MFIDVASQTSIKELWFGQGWNAFMGEPAFLYRPSKLFDRVQHSLYILKTKDEVLSLVDRFHRQIPAELVTHFLRERLDYDSVQEMGDNKILVRFYDRELTKLKADPRVVLKDLGEHINRYCAEKGVKLYN</sequence>
<comment type="caution">
    <text evidence="1">The sequence shown here is derived from an EMBL/GenBank/DDBJ whole genome shotgun (WGS) entry which is preliminary data.</text>
</comment>
<gene>
    <name evidence="1" type="ORF">CHM34_11055</name>
</gene>